<dbReference type="Proteomes" id="UP000634647">
    <property type="component" value="Unassembled WGS sequence"/>
</dbReference>
<keyword evidence="4" id="KW-1185">Reference proteome</keyword>
<dbReference type="RefSeq" id="WP_035841861.1">
    <property type="nucleotide sequence ID" value="NZ_BNAB01000003.1"/>
</dbReference>
<dbReference type="EMBL" id="BNAB01000003">
    <property type="protein sequence ID" value="GHE00170.1"/>
    <property type="molecule type" value="Genomic_DNA"/>
</dbReference>
<protein>
    <recommendedName>
        <fullName evidence="6">Lipoprotein</fullName>
    </recommendedName>
</protein>
<gene>
    <name evidence="2" type="ORF">GCM10008024_10810</name>
    <name evidence="3" type="ORF">SAMN05444006_10310</name>
</gene>
<dbReference type="Proteomes" id="UP000199541">
    <property type="component" value="Unassembled WGS sequence"/>
</dbReference>
<evidence type="ECO:0000313" key="5">
    <source>
        <dbReference type="Proteomes" id="UP000634647"/>
    </source>
</evidence>
<reference evidence="2" key="3">
    <citation type="submission" date="2023-06" db="EMBL/GenBank/DDBJ databases">
        <authorList>
            <person name="Sun Q."/>
            <person name="Zhou Y."/>
        </authorList>
    </citation>
    <scope>NUCLEOTIDE SEQUENCE</scope>
    <source>
        <strain evidence="2">CGMCC 1.10859</strain>
    </source>
</reference>
<comment type="caution">
    <text evidence="2">The sequence shown here is derived from an EMBL/GenBank/DDBJ whole genome shotgun (WGS) entry which is preliminary data.</text>
</comment>
<dbReference type="PROSITE" id="PS51257">
    <property type="entry name" value="PROKAR_LIPOPROTEIN"/>
    <property type="match status" value="1"/>
</dbReference>
<sequence>MRRLLLSMLLLASLSACGAESLWAPNAEVARYRYTAPGPRTLTLITVINNRSGAGGHSALMINDTQRVMFDPAGTWTNPRAPERNDVHFGMTPAVLDNFLDYHTRITWHTVEQTIVVPPAVADEALKLVETNGAVPKAFCADNTSKILRQLPGFQSLPQTFFPVTLMDAFAKLPGVKTRVYYDTDPDVNTEKLEPETPVKARVDG</sequence>
<evidence type="ECO:0000313" key="2">
    <source>
        <dbReference type="EMBL" id="GHE00170.1"/>
    </source>
</evidence>
<proteinExistence type="predicted"/>
<accession>A0AAN4UPJ2</accession>
<evidence type="ECO:0000313" key="3">
    <source>
        <dbReference type="EMBL" id="SDW35836.1"/>
    </source>
</evidence>
<dbReference type="AlphaFoldDB" id="A0AAN4UPJ2"/>
<evidence type="ECO:0000256" key="1">
    <source>
        <dbReference type="SAM" id="SignalP"/>
    </source>
</evidence>
<feature type="chain" id="PRO_5042902700" description="Lipoprotein" evidence="1">
    <location>
        <begin position="19"/>
        <end position="205"/>
    </location>
</feature>
<feature type="signal peptide" evidence="1">
    <location>
        <begin position="1"/>
        <end position="18"/>
    </location>
</feature>
<organism evidence="2 5">
    <name type="scientific">Allgaiera indica</name>
    <dbReference type="NCBI Taxonomy" id="765699"/>
    <lineage>
        <taxon>Bacteria</taxon>
        <taxon>Pseudomonadati</taxon>
        <taxon>Pseudomonadota</taxon>
        <taxon>Alphaproteobacteria</taxon>
        <taxon>Rhodobacterales</taxon>
        <taxon>Paracoccaceae</taxon>
        <taxon>Allgaiera</taxon>
    </lineage>
</organism>
<evidence type="ECO:0008006" key="6">
    <source>
        <dbReference type="Google" id="ProtNLM"/>
    </source>
</evidence>
<dbReference type="EMBL" id="FNOB01000003">
    <property type="protein sequence ID" value="SDW35836.1"/>
    <property type="molecule type" value="Genomic_DNA"/>
</dbReference>
<evidence type="ECO:0000313" key="4">
    <source>
        <dbReference type="Proteomes" id="UP000199541"/>
    </source>
</evidence>
<name>A0AAN4UPJ2_9RHOB</name>
<keyword evidence="1" id="KW-0732">Signal</keyword>
<reference evidence="3 4" key="2">
    <citation type="submission" date="2016-10" db="EMBL/GenBank/DDBJ databases">
        <authorList>
            <person name="Varghese N."/>
            <person name="Submissions S."/>
        </authorList>
    </citation>
    <scope>NUCLEOTIDE SEQUENCE [LARGE SCALE GENOMIC DNA]</scope>
    <source>
        <strain evidence="3 4">DSM 24802</strain>
    </source>
</reference>
<reference evidence="2" key="1">
    <citation type="journal article" date="2014" name="Int. J. Syst. Evol. Microbiol.">
        <title>Complete genome sequence of Corynebacterium casei LMG S-19264T (=DSM 44701T), isolated from a smear-ripened cheese.</title>
        <authorList>
            <consortium name="US DOE Joint Genome Institute (JGI-PGF)"/>
            <person name="Walter F."/>
            <person name="Albersmeier A."/>
            <person name="Kalinowski J."/>
            <person name="Ruckert C."/>
        </authorList>
    </citation>
    <scope>NUCLEOTIDE SEQUENCE</scope>
    <source>
        <strain evidence="2">CGMCC 1.10859</strain>
    </source>
</reference>